<dbReference type="Pfam" id="PF20469">
    <property type="entry name" value="OLD-like_TOPRIM"/>
    <property type="match status" value="1"/>
</dbReference>
<dbReference type="Pfam" id="PF13175">
    <property type="entry name" value="AAA_15"/>
    <property type="match status" value="1"/>
</dbReference>
<keyword evidence="1" id="KW-0175">Coiled coil</keyword>
<dbReference type="InterPro" id="IPR027417">
    <property type="entry name" value="P-loop_NTPase"/>
</dbReference>
<reference evidence="4" key="1">
    <citation type="submission" date="2023-04" db="EMBL/GenBank/DDBJ databases">
        <title>Uncovering the Secrets of Slow-Growing Bacteria in Tropical Savanna Soil through Cultivation and Genomic Analysis.</title>
        <authorList>
            <person name="Goncalves O.S."/>
            <person name="Santana M.F."/>
        </authorList>
    </citation>
    <scope>NUCLEOTIDE SEQUENCE</scope>
    <source>
        <strain evidence="4">ANTI</strain>
    </source>
</reference>
<dbReference type="SUPFAM" id="SSF52540">
    <property type="entry name" value="P-loop containing nucleoside triphosphate hydrolases"/>
    <property type="match status" value="1"/>
</dbReference>
<feature type="coiled-coil region" evidence="1">
    <location>
        <begin position="230"/>
        <end position="257"/>
    </location>
</feature>
<dbReference type="AlphaFoldDB" id="A0AAP4E9Z4"/>
<dbReference type="RefSeq" id="WP_075153859.1">
    <property type="nucleotide sequence ID" value="NZ_CP011420.1"/>
</dbReference>
<accession>A0AAP4E9Z4</accession>
<evidence type="ECO:0000259" key="3">
    <source>
        <dbReference type="Pfam" id="PF20469"/>
    </source>
</evidence>
<gene>
    <name evidence="4" type="ORF">QDS18_05685</name>
</gene>
<evidence type="ECO:0000313" key="5">
    <source>
        <dbReference type="Proteomes" id="UP001229409"/>
    </source>
</evidence>
<dbReference type="Proteomes" id="UP001229409">
    <property type="component" value="Unassembled WGS sequence"/>
</dbReference>
<organism evidence="4 5">
    <name type="scientific">Paenibacillus polymyxa</name>
    <name type="common">Bacillus polymyxa</name>
    <dbReference type="NCBI Taxonomy" id="1406"/>
    <lineage>
        <taxon>Bacteria</taxon>
        <taxon>Bacillati</taxon>
        <taxon>Bacillota</taxon>
        <taxon>Bacilli</taxon>
        <taxon>Bacillales</taxon>
        <taxon>Paenibacillaceae</taxon>
        <taxon>Paenibacillus</taxon>
    </lineage>
</organism>
<evidence type="ECO:0000313" key="4">
    <source>
        <dbReference type="EMBL" id="MDH2330349.1"/>
    </source>
</evidence>
<dbReference type="InterPro" id="IPR051396">
    <property type="entry name" value="Bact_Antivir_Def_Nuclease"/>
</dbReference>
<dbReference type="InterPro" id="IPR034139">
    <property type="entry name" value="TOPRIM_OLD"/>
</dbReference>
<comment type="caution">
    <text evidence="4">The sequence shown here is derived from an EMBL/GenBank/DDBJ whole genome shotgun (WGS) entry which is preliminary data.</text>
</comment>
<dbReference type="PANTHER" id="PTHR43581">
    <property type="entry name" value="ATP/GTP PHOSPHATASE"/>
    <property type="match status" value="1"/>
</dbReference>
<feature type="domain" description="Endonuclease GajA/Old nuclease/RecF-like AAA" evidence="2">
    <location>
        <begin position="1"/>
        <end position="392"/>
    </location>
</feature>
<dbReference type="InterPro" id="IPR041685">
    <property type="entry name" value="AAA_GajA/Old/RecF-like"/>
</dbReference>
<dbReference type="EMBL" id="JARVWT010000001">
    <property type="protein sequence ID" value="MDH2330349.1"/>
    <property type="molecule type" value="Genomic_DNA"/>
</dbReference>
<dbReference type="Gene3D" id="3.40.50.300">
    <property type="entry name" value="P-loop containing nucleotide triphosphate hydrolases"/>
    <property type="match status" value="1"/>
</dbReference>
<protein>
    <submittedName>
        <fullName evidence="4">AAA family ATPase</fullName>
    </submittedName>
</protein>
<sequence>MRLKDVEVKNYRLLKNISGDNNVHIDMNTTLIVGKNNSGKTSFTHVFERFLKDRKFEWEDFSSECHNNFRSVFQNYLLAKEDEKKKEDFFQTCVDDLPSIELILTIEYTDQDNWSNIKPLLTTLDESNSLKISFKYGLEQLNIFFEHLNKEYVKNSQKDIISHIKGIYSKYFKLSIKPVSDDVEVEKISPTDINKIFGTCFIAAQREVDDGNSRSNSKLSSVFQKEYKNRSDKSASNKQTEIEIESLNEEIYKANEGIDIKLGSFFEDFIRSYSTFGYPNLDDTTLTLKSNVTVSNLFTGIKLFYKDNEHLLPEKYNGLGYSNLIYIISEILSFKSTIKDNGTDLNLIFIEEPEAHMHPQLQSVLVQRINVFLNQNEINAQVIITTHSSHIVSNSSFDSIRYFCRFNKQLIVKDMKKFTITENTTVQDDQENSYDIDTLKFLKRYITLVKCDMFFADKIIMVEGLCERLLMPLFIKEVDNEIALLQRKKVPIKILEEQYISLIEVSGAYMHKFKEFLEFLGVKTLIITDIDCCKLNEKLDVNDIPIKYKNGEIKKYPSKYEIKSDEINELITTNPTLINWIPQTRLIKELIGMPNEKKFQENVGVAYQTNYYAQDEHNIGIKCGRTFEEAFLIENTKYILGNKGELSSIYNKIKKYTNDKEIFDNSYSIYEYIDKYDKKSNFAFDLMYLKGWQVPSYIKEGLLWLAK</sequence>
<proteinExistence type="predicted"/>
<name>A0AAP4E9Z4_PAEPO</name>
<dbReference type="CDD" id="cd01026">
    <property type="entry name" value="TOPRIM_OLD"/>
    <property type="match status" value="1"/>
</dbReference>
<dbReference type="PANTHER" id="PTHR43581:SF2">
    <property type="entry name" value="EXCINUCLEASE ATPASE SUBUNIT"/>
    <property type="match status" value="1"/>
</dbReference>
<feature type="domain" description="OLD protein-like TOPRIM" evidence="3">
    <location>
        <begin position="454"/>
        <end position="531"/>
    </location>
</feature>
<evidence type="ECO:0000259" key="2">
    <source>
        <dbReference type="Pfam" id="PF13175"/>
    </source>
</evidence>
<evidence type="ECO:0000256" key="1">
    <source>
        <dbReference type="SAM" id="Coils"/>
    </source>
</evidence>